<comment type="caution">
    <text evidence="1">The sequence shown here is derived from an EMBL/GenBank/DDBJ whole genome shotgun (WGS) entry which is preliminary data.</text>
</comment>
<keyword evidence="2" id="KW-1185">Reference proteome</keyword>
<proteinExistence type="predicted"/>
<gene>
    <name evidence="1" type="ORF">D9V32_11215</name>
</gene>
<keyword evidence="1" id="KW-0547">Nucleotide-binding</keyword>
<dbReference type="GO" id="GO:0005524">
    <property type="term" value="F:ATP binding"/>
    <property type="evidence" value="ECO:0007669"/>
    <property type="project" value="UniProtKB-KW"/>
</dbReference>
<keyword evidence="1" id="KW-0067">ATP-binding</keyword>
<sequence length="185" mass="20225">MDRVRALLPGRPDPIVLIDGPSGAGKSTFADELAAHWPGAGEPLLVRMDGMYPGWGGLELAAAALAEELLGPLRRGEPGTWREWDWARDEVAAVHTVTPGRPLIVEGCGTLGPAARFADVAVWIDAEDDFRKARALARDGETYAVQWDGWQAAFERYVSRWDPRAHAHLLLRAEHERVVAAEGTD</sequence>
<evidence type="ECO:0000313" key="2">
    <source>
        <dbReference type="Proteomes" id="UP000272503"/>
    </source>
</evidence>
<dbReference type="Gene3D" id="3.40.50.300">
    <property type="entry name" value="P-loop containing nucleotide triphosphate hydrolases"/>
    <property type="match status" value="1"/>
</dbReference>
<evidence type="ECO:0000313" key="1">
    <source>
        <dbReference type="EMBL" id="RLP75081.1"/>
    </source>
</evidence>
<dbReference type="AlphaFoldDB" id="A0A3L7A692"/>
<dbReference type="OrthoDB" id="3237545at2"/>
<protein>
    <submittedName>
        <fullName evidence="1">ATP-binding protein</fullName>
    </submittedName>
</protein>
<dbReference type="EMBL" id="RCUX01000008">
    <property type="protein sequence ID" value="RLP75081.1"/>
    <property type="molecule type" value="Genomic_DNA"/>
</dbReference>
<dbReference type="Proteomes" id="UP000272503">
    <property type="component" value="Unassembled WGS sequence"/>
</dbReference>
<dbReference type="NCBIfam" id="NF005115">
    <property type="entry name" value="PRK06547.1"/>
    <property type="match status" value="1"/>
</dbReference>
<reference evidence="1 2" key="1">
    <citation type="submission" date="2018-10" db="EMBL/GenBank/DDBJ databases">
        <authorList>
            <person name="Li J."/>
        </authorList>
    </citation>
    <scope>NUCLEOTIDE SEQUENCE [LARGE SCALE GENOMIC DNA]</scope>
    <source>
        <strain evidence="1 2">IF 016277</strain>
    </source>
</reference>
<dbReference type="SUPFAM" id="SSF52540">
    <property type="entry name" value="P-loop containing nucleoside triphosphate hydrolases"/>
    <property type="match status" value="1"/>
</dbReference>
<organism evidence="1 2">
    <name type="scientific">Mycetocola tolaasinivorans</name>
    <dbReference type="NCBI Taxonomy" id="76635"/>
    <lineage>
        <taxon>Bacteria</taxon>
        <taxon>Bacillati</taxon>
        <taxon>Actinomycetota</taxon>
        <taxon>Actinomycetes</taxon>
        <taxon>Micrococcales</taxon>
        <taxon>Microbacteriaceae</taxon>
        <taxon>Mycetocola</taxon>
    </lineage>
</organism>
<dbReference type="InterPro" id="IPR027417">
    <property type="entry name" value="P-loop_NTPase"/>
</dbReference>
<accession>A0A3L7A692</accession>
<name>A0A3L7A692_9MICO</name>